<protein>
    <submittedName>
        <fullName evidence="1">Uncharacterized protein</fullName>
    </submittedName>
</protein>
<keyword evidence="2" id="KW-1185">Reference proteome</keyword>
<organism evidence="1 2">
    <name type="scientific">Pseudovibrio denitrificans</name>
    <dbReference type="NCBI Taxonomy" id="258256"/>
    <lineage>
        <taxon>Bacteria</taxon>
        <taxon>Pseudomonadati</taxon>
        <taxon>Pseudomonadota</taxon>
        <taxon>Alphaproteobacteria</taxon>
        <taxon>Hyphomicrobiales</taxon>
        <taxon>Stappiaceae</taxon>
        <taxon>Pseudovibrio</taxon>
    </lineage>
</organism>
<dbReference type="EMBL" id="FPBD01000013">
    <property type="protein sequence ID" value="SFU16694.1"/>
    <property type="molecule type" value="Genomic_DNA"/>
</dbReference>
<evidence type="ECO:0000313" key="1">
    <source>
        <dbReference type="EMBL" id="SFU16694.1"/>
    </source>
</evidence>
<gene>
    <name evidence="1" type="ORF">SAMN05444141_1132</name>
</gene>
<dbReference type="Proteomes" id="UP000183371">
    <property type="component" value="Unassembled WGS sequence"/>
</dbReference>
<accession>A0A1I7DYF0</accession>
<name>A0A1I7DYF0_9HYPH</name>
<proteinExistence type="predicted"/>
<evidence type="ECO:0000313" key="2">
    <source>
        <dbReference type="Proteomes" id="UP000183371"/>
    </source>
</evidence>
<dbReference type="AlphaFoldDB" id="A0A1I7DYF0"/>
<sequence>MRITTLLLRVAIVSAIFWTALTMVALAQSVNLHGEVFAVYRSDDGQEELRELQDGLVAPGDTLEFQFTYSNELDEAVESAVVVGPIPEYTVYQGGTAEEGTPSEFQVYVPEIAEWTSPPVFRKKTQEDGSVERQEIPPSEYSSLRWVFLDQFPSGEEAIFTYRVKVK</sequence>
<reference evidence="2" key="1">
    <citation type="submission" date="2016-10" db="EMBL/GenBank/DDBJ databases">
        <authorList>
            <person name="Varghese N."/>
            <person name="Submissions S."/>
        </authorList>
    </citation>
    <scope>NUCLEOTIDE SEQUENCE [LARGE SCALE GENOMIC DNA]</scope>
    <source>
        <strain evidence="2">DSM 17465</strain>
    </source>
</reference>